<dbReference type="NCBIfam" id="TIGR01392">
    <property type="entry name" value="homoserO_Ac_trn"/>
    <property type="match status" value="1"/>
</dbReference>
<comment type="caution">
    <text evidence="3">The sequence shown here is derived from an EMBL/GenBank/DDBJ whole genome shotgun (WGS) entry which is preliminary data.</text>
</comment>
<dbReference type="NCBIfam" id="NF001209">
    <property type="entry name" value="PRK00175.1"/>
    <property type="match status" value="1"/>
</dbReference>
<evidence type="ECO:0000259" key="2">
    <source>
        <dbReference type="Pfam" id="PF00561"/>
    </source>
</evidence>
<feature type="domain" description="AB hydrolase-1" evidence="2">
    <location>
        <begin position="60"/>
        <end position="245"/>
    </location>
</feature>
<accession>X1HZV6</accession>
<dbReference type="PANTHER" id="PTHR32268:SF11">
    <property type="entry name" value="HOMOSERINE O-ACETYLTRANSFERASE"/>
    <property type="match status" value="1"/>
</dbReference>
<feature type="non-terminal residue" evidence="3">
    <location>
        <position position="1"/>
    </location>
</feature>
<dbReference type="InterPro" id="IPR008220">
    <property type="entry name" value="HAT_MetX-like"/>
</dbReference>
<dbReference type="GO" id="GO:0009092">
    <property type="term" value="P:homoserine metabolic process"/>
    <property type="evidence" value="ECO:0007669"/>
    <property type="project" value="TreeGrafter"/>
</dbReference>
<feature type="non-terminal residue" evidence="3">
    <location>
        <position position="260"/>
    </location>
</feature>
<sequence>SVPPPFCFAKSKQGGVGIVQTKTVQVIEGEKPLELECGKKLGPIDVAYETYGQLNEAGDNAILICHALSGNAHVAGLNNPDDKKPGWWDVMVGPGKGIDTNKYFVICSNFLGGCSGTTGPSSTNPATGKPYGLDFPIITIADMVKVQKLLLDKLGIKKLLAVIGGSIGGMQVLQWAIEYPDFVKAAIAIATTTHLGAQSIAFDTVGRNAILADSNFANGQYESEKGPDRGLAIARMIGHITYLSEQSMREKFGRQLRGAE</sequence>
<proteinExistence type="predicted"/>
<dbReference type="InterPro" id="IPR029058">
    <property type="entry name" value="AB_hydrolase_fold"/>
</dbReference>
<dbReference type="GO" id="GO:0004414">
    <property type="term" value="F:homoserine O-acetyltransferase activity"/>
    <property type="evidence" value="ECO:0007669"/>
    <property type="project" value="TreeGrafter"/>
</dbReference>
<protein>
    <recommendedName>
        <fullName evidence="2">AB hydrolase-1 domain-containing protein</fullName>
    </recommendedName>
</protein>
<organism evidence="3">
    <name type="scientific">marine sediment metagenome</name>
    <dbReference type="NCBI Taxonomy" id="412755"/>
    <lineage>
        <taxon>unclassified sequences</taxon>
        <taxon>metagenomes</taxon>
        <taxon>ecological metagenomes</taxon>
    </lineage>
</organism>
<dbReference type="Pfam" id="PF00561">
    <property type="entry name" value="Abhydrolase_1"/>
    <property type="match status" value="1"/>
</dbReference>
<dbReference type="InterPro" id="IPR000073">
    <property type="entry name" value="AB_hydrolase_1"/>
</dbReference>
<dbReference type="EMBL" id="BARU01032954">
    <property type="protein sequence ID" value="GAH62595.1"/>
    <property type="molecule type" value="Genomic_DNA"/>
</dbReference>
<name>X1HZV6_9ZZZZ</name>
<keyword evidence="1" id="KW-0808">Transferase</keyword>
<dbReference type="SUPFAM" id="SSF53474">
    <property type="entry name" value="alpha/beta-Hydrolases"/>
    <property type="match status" value="1"/>
</dbReference>
<dbReference type="AlphaFoldDB" id="X1HZV6"/>
<gene>
    <name evidence="3" type="ORF">S03H2_51898</name>
</gene>
<evidence type="ECO:0000256" key="1">
    <source>
        <dbReference type="ARBA" id="ARBA00022679"/>
    </source>
</evidence>
<dbReference type="PANTHER" id="PTHR32268">
    <property type="entry name" value="HOMOSERINE O-ACETYLTRANSFERASE"/>
    <property type="match status" value="1"/>
</dbReference>
<reference evidence="3" key="1">
    <citation type="journal article" date="2014" name="Front. Microbiol.">
        <title>High frequency of phylogenetically diverse reductive dehalogenase-homologous genes in deep subseafloor sedimentary metagenomes.</title>
        <authorList>
            <person name="Kawai M."/>
            <person name="Futagami T."/>
            <person name="Toyoda A."/>
            <person name="Takaki Y."/>
            <person name="Nishi S."/>
            <person name="Hori S."/>
            <person name="Arai W."/>
            <person name="Tsubouchi T."/>
            <person name="Morono Y."/>
            <person name="Uchiyama I."/>
            <person name="Ito T."/>
            <person name="Fujiyama A."/>
            <person name="Inagaki F."/>
            <person name="Takami H."/>
        </authorList>
    </citation>
    <scope>NUCLEOTIDE SEQUENCE</scope>
    <source>
        <strain evidence="3">Expedition CK06-06</strain>
    </source>
</reference>
<dbReference type="GO" id="GO:0009086">
    <property type="term" value="P:methionine biosynthetic process"/>
    <property type="evidence" value="ECO:0007669"/>
    <property type="project" value="TreeGrafter"/>
</dbReference>
<dbReference type="Gene3D" id="1.10.1740.110">
    <property type="match status" value="1"/>
</dbReference>
<evidence type="ECO:0000313" key="3">
    <source>
        <dbReference type="EMBL" id="GAH62595.1"/>
    </source>
</evidence>
<dbReference type="Gene3D" id="3.40.50.1820">
    <property type="entry name" value="alpha/beta hydrolase"/>
    <property type="match status" value="1"/>
</dbReference>
<dbReference type="PIRSF" id="PIRSF000443">
    <property type="entry name" value="Homoser_Ac_trans"/>
    <property type="match status" value="1"/>
</dbReference>